<comment type="caution">
    <text evidence="1">The sequence shown here is derived from an EMBL/GenBank/DDBJ whole genome shotgun (WGS) entry which is preliminary data.</text>
</comment>
<dbReference type="AlphaFoldDB" id="A0A834MEW9"/>
<evidence type="ECO:0000313" key="1">
    <source>
        <dbReference type="EMBL" id="KAF7279346.1"/>
    </source>
</evidence>
<name>A0A834MEW9_RHYFE</name>
<gene>
    <name evidence="1" type="ORF">GWI33_007360</name>
</gene>
<protein>
    <submittedName>
        <fullName evidence="1">Uncharacterized protein</fullName>
    </submittedName>
</protein>
<proteinExistence type="predicted"/>
<reference evidence="1" key="1">
    <citation type="submission" date="2020-08" db="EMBL/GenBank/DDBJ databases">
        <title>Genome sequencing and assembly of the red palm weevil Rhynchophorus ferrugineus.</title>
        <authorList>
            <person name="Dias G.B."/>
            <person name="Bergman C.M."/>
            <person name="Manee M."/>
        </authorList>
    </citation>
    <scope>NUCLEOTIDE SEQUENCE</scope>
    <source>
        <strain evidence="1">AA-2017</strain>
        <tissue evidence="1">Whole larva</tissue>
    </source>
</reference>
<dbReference type="Proteomes" id="UP000625711">
    <property type="component" value="Unassembled WGS sequence"/>
</dbReference>
<dbReference type="EMBL" id="JAACXV010000368">
    <property type="protein sequence ID" value="KAF7279346.1"/>
    <property type="molecule type" value="Genomic_DNA"/>
</dbReference>
<evidence type="ECO:0000313" key="2">
    <source>
        <dbReference type="Proteomes" id="UP000625711"/>
    </source>
</evidence>
<accession>A0A834MEW9</accession>
<keyword evidence="2" id="KW-1185">Reference proteome</keyword>
<organism evidence="1 2">
    <name type="scientific">Rhynchophorus ferrugineus</name>
    <name type="common">Red palm weevil</name>
    <name type="synonym">Curculio ferrugineus</name>
    <dbReference type="NCBI Taxonomy" id="354439"/>
    <lineage>
        <taxon>Eukaryota</taxon>
        <taxon>Metazoa</taxon>
        <taxon>Ecdysozoa</taxon>
        <taxon>Arthropoda</taxon>
        <taxon>Hexapoda</taxon>
        <taxon>Insecta</taxon>
        <taxon>Pterygota</taxon>
        <taxon>Neoptera</taxon>
        <taxon>Endopterygota</taxon>
        <taxon>Coleoptera</taxon>
        <taxon>Polyphaga</taxon>
        <taxon>Cucujiformia</taxon>
        <taxon>Curculionidae</taxon>
        <taxon>Dryophthorinae</taxon>
        <taxon>Rhynchophorus</taxon>
    </lineage>
</organism>
<sequence>MFRTGVALQFSPLEIFNIAIRQKIAKFHCCIMELTNRNIDWICCKNPIKSRLSLCTVRTLVTSNYIFNSIIHKITI</sequence>